<protein>
    <recommendedName>
        <fullName evidence="1">NUMOD4 domain-containing protein</fullName>
    </recommendedName>
</protein>
<evidence type="ECO:0000259" key="1">
    <source>
        <dbReference type="Pfam" id="PF07463"/>
    </source>
</evidence>
<evidence type="ECO:0000313" key="2">
    <source>
        <dbReference type="EMBL" id="MBB4807082.1"/>
    </source>
</evidence>
<accession>A0A840KJM9</accession>
<feature type="domain" description="NUMOD4" evidence="1">
    <location>
        <begin position="27"/>
        <end position="62"/>
    </location>
</feature>
<dbReference type="InterPro" id="IPR010902">
    <property type="entry name" value="NUMOD4"/>
</dbReference>
<dbReference type="Gene3D" id="3.90.75.20">
    <property type="match status" value="2"/>
</dbReference>
<name>A0A840KJM9_9FLAO</name>
<organism evidence="2 3">
    <name type="scientific">Chryseobacterium defluvii</name>
    <dbReference type="NCBI Taxonomy" id="160396"/>
    <lineage>
        <taxon>Bacteria</taxon>
        <taxon>Pseudomonadati</taxon>
        <taxon>Bacteroidota</taxon>
        <taxon>Flavobacteriia</taxon>
        <taxon>Flavobacteriales</taxon>
        <taxon>Weeksellaceae</taxon>
        <taxon>Chryseobacterium group</taxon>
        <taxon>Chryseobacterium</taxon>
    </lineage>
</organism>
<sequence>MNLPLEIEDKYAKEVLCNTSLHDLPQEEWKLVEGFENYAISNYGRLKSLERWTFLPNKTKGKKEPELIMKLILVTQFNHYLQRNFYQIHCSLSSEGKKYRKSIARLVYYHFIEKFDFDDRNILISCKDDNTFHVHYTNLEKITASEKSLKTFRLNRARNRDFIYKQPVSQYTVEGNWVADFKSMYDAEKSVGVGCESIMDAVNKEFLTAGKFRWFLQRYEPTEEDFIIPPKSETSDKLLNTSLWKKLGKPIIDRNNPPPCLNLSLEDLPNEQWKPIPGFDNRFVVSNKGRVKRLSGWTSDGRKIFLKEQILSQIMSINSRRSYSLYCVLRHKRKNTCLTITKLLYYCFVEKFDLNDNTIVVTNNNNPLWNIELSKLSLRPIYDVLKGKQTIIKSNH</sequence>
<proteinExistence type="predicted"/>
<gene>
    <name evidence="2" type="ORF">HNP38_002386</name>
</gene>
<dbReference type="Proteomes" id="UP000592180">
    <property type="component" value="Unassembled WGS sequence"/>
</dbReference>
<dbReference type="GO" id="GO:0016788">
    <property type="term" value="F:hydrolase activity, acting on ester bonds"/>
    <property type="evidence" value="ECO:0007669"/>
    <property type="project" value="InterPro"/>
</dbReference>
<dbReference type="Pfam" id="PF07463">
    <property type="entry name" value="NUMOD4"/>
    <property type="match status" value="2"/>
</dbReference>
<keyword evidence="3" id="KW-1185">Reference proteome</keyword>
<comment type="caution">
    <text evidence="2">The sequence shown here is derived from an EMBL/GenBank/DDBJ whole genome shotgun (WGS) entry which is preliminary data.</text>
</comment>
<reference evidence="2 3" key="1">
    <citation type="submission" date="2020-08" db="EMBL/GenBank/DDBJ databases">
        <title>Functional genomics of gut bacteria from endangered species of beetles.</title>
        <authorList>
            <person name="Carlos-Shanley C."/>
        </authorList>
    </citation>
    <scope>NUCLEOTIDE SEQUENCE [LARGE SCALE GENOMIC DNA]</scope>
    <source>
        <strain evidence="2 3">S00151</strain>
    </source>
</reference>
<dbReference type="SUPFAM" id="SSF54060">
    <property type="entry name" value="His-Me finger endonucleases"/>
    <property type="match status" value="1"/>
</dbReference>
<evidence type="ECO:0000313" key="3">
    <source>
        <dbReference type="Proteomes" id="UP000592180"/>
    </source>
</evidence>
<dbReference type="RefSeq" id="WP_184189682.1">
    <property type="nucleotide sequence ID" value="NZ_JACHLE010000003.1"/>
</dbReference>
<dbReference type="EMBL" id="JACHLE010000003">
    <property type="protein sequence ID" value="MBB4807082.1"/>
    <property type="molecule type" value="Genomic_DNA"/>
</dbReference>
<dbReference type="InterPro" id="IPR044925">
    <property type="entry name" value="His-Me_finger_sf"/>
</dbReference>
<feature type="domain" description="NUMOD4" evidence="1">
    <location>
        <begin position="271"/>
        <end position="302"/>
    </location>
</feature>
<dbReference type="AlphaFoldDB" id="A0A840KJM9"/>